<keyword evidence="4 7" id="KW-0223">Dioxygenase</keyword>
<dbReference type="InterPro" id="IPR005123">
    <property type="entry name" value="Oxoglu/Fe-dep_dioxygenase_dom"/>
</dbReference>
<gene>
    <name evidence="9" type="ORF">C7C56_016470</name>
</gene>
<dbReference type="InterPro" id="IPR006620">
    <property type="entry name" value="Pro_4_hyd_alph"/>
</dbReference>
<dbReference type="InterPro" id="IPR041097">
    <property type="entry name" value="PKHD_C"/>
</dbReference>
<dbReference type="NCBIfam" id="NF003973">
    <property type="entry name" value="PRK05467.1-2"/>
    <property type="match status" value="1"/>
</dbReference>
<dbReference type="AlphaFoldDB" id="A0A2U2HIE4"/>
<dbReference type="RefSeq" id="WP_106758462.1">
    <property type="nucleotide sequence ID" value="NZ_PXWF02000245.1"/>
</dbReference>
<comment type="caution">
    <text evidence="9">The sequence shown here is derived from an EMBL/GenBank/DDBJ whole genome shotgun (WGS) entry which is preliminary data.</text>
</comment>
<protein>
    <submittedName>
        <fullName evidence="9">Fe2+-dependent dioxygenase</fullName>
    </submittedName>
</protein>
<evidence type="ECO:0000256" key="1">
    <source>
        <dbReference type="ARBA" id="ARBA00001961"/>
    </source>
</evidence>
<keyword evidence="2 7" id="KW-0479">Metal-binding</keyword>
<dbReference type="Pfam" id="PF18331">
    <property type="entry name" value="PKHD_C"/>
    <property type="match status" value="1"/>
</dbReference>
<organism evidence="9 10">
    <name type="scientific">Massilia glaciei</name>
    <dbReference type="NCBI Taxonomy" id="1524097"/>
    <lineage>
        <taxon>Bacteria</taxon>
        <taxon>Pseudomonadati</taxon>
        <taxon>Pseudomonadota</taxon>
        <taxon>Betaproteobacteria</taxon>
        <taxon>Burkholderiales</taxon>
        <taxon>Oxalobacteraceae</taxon>
        <taxon>Telluria group</taxon>
        <taxon>Massilia</taxon>
    </lineage>
</organism>
<evidence type="ECO:0000313" key="9">
    <source>
        <dbReference type="EMBL" id="PWF46111.1"/>
    </source>
</evidence>
<dbReference type="SMART" id="SM00702">
    <property type="entry name" value="P4Hc"/>
    <property type="match status" value="1"/>
</dbReference>
<evidence type="ECO:0000256" key="2">
    <source>
        <dbReference type="ARBA" id="ARBA00022723"/>
    </source>
</evidence>
<keyword evidence="5 7" id="KW-0560">Oxidoreductase</keyword>
<dbReference type="OrthoDB" id="9812472at2"/>
<keyword evidence="10" id="KW-1185">Reference proteome</keyword>
<dbReference type="PROSITE" id="PS51471">
    <property type="entry name" value="FE2OG_OXY"/>
    <property type="match status" value="1"/>
</dbReference>
<dbReference type="InterPro" id="IPR023550">
    <property type="entry name" value="PKHD_hydroxylase"/>
</dbReference>
<dbReference type="Pfam" id="PF13640">
    <property type="entry name" value="2OG-FeII_Oxy_3"/>
    <property type="match status" value="1"/>
</dbReference>
<dbReference type="Gene3D" id="2.60.120.620">
    <property type="entry name" value="q2cbj1_9rhob like domain"/>
    <property type="match status" value="1"/>
</dbReference>
<dbReference type="InterPro" id="IPR044862">
    <property type="entry name" value="Pro_4_hyd_alph_FE2OG_OXY"/>
</dbReference>
<evidence type="ECO:0000259" key="8">
    <source>
        <dbReference type="PROSITE" id="PS51471"/>
    </source>
</evidence>
<dbReference type="NCBIfam" id="NF003974">
    <property type="entry name" value="PRK05467.1-3"/>
    <property type="match status" value="1"/>
</dbReference>
<comment type="cofactor">
    <cofactor evidence="7">
        <name>Fe(2+)</name>
        <dbReference type="ChEBI" id="CHEBI:29033"/>
    </cofactor>
    <text evidence="7">Binds 1 Fe(2+) ion per subunit.</text>
</comment>
<reference evidence="9 10" key="1">
    <citation type="submission" date="2018-04" db="EMBL/GenBank/DDBJ databases">
        <title>Massilia violaceinigra sp. nov., a novel purple-pigmented bacterium isolated from Tianshan glacier, Xinjiang, China.</title>
        <authorList>
            <person name="Wang H."/>
        </authorList>
    </citation>
    <scope>NUCLEOTIDE SEQUENCE [LARGE SCALE GENOMIC DNA]</scope>
    <source>
        <strain evidence="9 10">B448-2</strain>
    </source>
</reference>
<evidence type="ECO:0000313" key="10">
    <source>
        <dbReference type="Proteomes" id="UP000241421"/>
    </source>
</evidence>
<dbReference type="GO" id="GO:0016706">
    <property type="term" value="F:2-oxoglutarate-dependent dioxygenase activity"/>
    <property type="evidence" value="ECO:0007669"/>
    <property type="project" value="UniProtKB-UniRule"/>
</dbReference>
<feature type="binding site" evidence="7">
    <location>
        <position position="169"/>
    </location>
    <ligand>
        <name>2-oxoglutarate</name>
        <dbReference type="ChEBI" id="CHEBI:16810"/>
    </ligand>
</feature>
<proteinExistence type="inferred from homology"/>
<dbReference type="PANTHER" id="PTHR41536">
    <property type="entry name" value="PKHD-TYPE HYDROXYLASE YBIX"/>
    <property type="match status" value="1"/>
</dbReference>
<dbReference type="GO" id="GO:0031418">
    <property type="term" value="F:L-ascorbic acid binding"/>
    <property type="evidence" value="ECO:0007669"/>
    <property type="project" value="UniProtKB-KW"/>
</dbReference>
<dbReference type="GO" id="GO:0006879">
    <property type="term" value="P:intracellular iron ion homeostasis"/>
    <property type="evidence" value="ECO:0007669"/>
    <property type="project" value="TreeGrafter"/>
</dbReference>
<evidence type="ECO:0000256" key="4">
    <source>
        <dbReference type="ARBA" id="ARBA00022964"/>
    </source>
</evidence>
<dbReference type="EMBL" id="PXWF02000245">
    <property type="protein sequence ID" value="PWF46111.1"/>
    <property type="molecule type" value="Genomic_DNA"/>
</dbReference>
<dbReference type="Proteomes" id="UP000241421">
    <property type="component" value="Unassembled WGS sequence"/>
</dbReference>
<comment type="cofactor">
    <cofactor evidence="1 7">
        <name>L-ascorbate</name>
        <dbReference type="ChEBI" id="CHEBI:38290"/>
    </cofactor>
</comment>
<dbReference type="Gene3D" id="4.10.860.20">
    <property type="entry name" value="Rabenosyn, Rab binding domain"/>
    <property type="match status" value="1"/>
</dbReference>
<sequence>MLITIPDLLTPEQVLHFREALAAADWVDGRATAGYQGSRVKDNNQLPEASVVSRALGDLLLQALERHPLFISAALPAQVYPPLFNRYDVGQQFGDHIDNAVRLLPGTGTKLRTDISATLFLAGPGDYDGGELLIEDTYGEHSVKLAAGSLVLYPSSSLHRVTQVTRGTRLAGFFWVQSMIRDDGQRTLLFDLDTAIQRLGQTGGDPRALVQLTGSYHNLLRMWAEV</sequence>
<feature type="binding site" evidence="7">
    <location>
        <position position="98"/>
    </location>
    <ligand>
        <name>Fe cation</name>
        <dbReference type="ChEBI" id="CHEBI:24875"/>
    </ligand>
</feature>
<dbReference type="HAMAP" id="MF_00657">
    <property type="entry name" value="Hydroxyl_YbiX"/>
    <property type="match status" value="1"/>
</dbReference>
<dbReference type="NCBIfam" id="NF003975">
    <property type="entry name" value="PRK05467.1-4"/>
    <property type="match status" value="1"/>
</dbReference>
<dbReference type="GO" id="GO:0006974">
    <property type="term" value="P:DNA damage response"/>
    <property type="evidence" value="ECO:0007669"/>
    <property type="project" value="TreeGrafter"/>
</dbReference>
<evidence type="ECO:0000256" key="6">
    <source>
        <dbReference type="ARBA" id="ARBA00023004"/>
    </source>
</evidence>
<dbReference type="GO" id="GO:0005506">
    <property type="term" value="F:iron ion binding"/>
    <property type="evidence" value="ECO:0007669"/>
    <property type="project" value="UniProtKB-UniRule"/>
</dbReference>
<feature type="binding site" evidence="7">
    <location>
        <position position="96"/>
    </location>
    <ligand>
        <name>Fe cation</name>
        <dbReference type="ChEBI" id="CHEBI:24875"/>
    </ligand>
</feature>
<keyword evidence="6 7" id="KW-0408">Iron</keyword>
<keyword evidence="3 7" id="KW-0847">Vitamin C</keyword>
<feature type="domain" description="Fe2OG dioxygenase" evidence="8">
    <location>
        <begin position="78"/>
        <end position="178"/>
    </location>
</feature>
<dbReference type="PANTHER" id="PTHR41536:SF1">
    <property type="entry name" value="PKHD-TYPE HYDROXYLASE YBIX"/>
    <property type="match status" value="1"/>
</dbReference>
<evidence type="ECO:0000256" key="5">
    <source>
        <dbReference type="ARBA" id="ARBA00023002"/>
    </source>
</evidence>
<name>A0A2U2HIE4_9BURK</name>
<evidence type="ECO:0000256" key="3">
    <source>
        <dbReference type="ARBA" id="ARBA00022896"/>
    </source>
</evidence>
<feature type="binding site" evidence="7">
    <location>
        <position position="159"/>
    </location>
    <ligand>
        <name>Fe cation</name>
        <dbReference type="ChEBI" id="CHEBI:24875"/>
    </ligand>
</feature>
<accession>A0A2U2HIE4</accession>
<evidence type="ECO:0000256" key="7">
    <source>
        <dbReference type="HAMAP-Rule" id="MF_00657"/>
    </source>
</evidence>